<feature type="region of interest" description="Disordered" evidence="1">
    <location>
        <begin position="265"/>
        <end position="302"/>
    </location>
</feature>
<proteinExistence type="predicted"/>
<evidence type="ECO:0000313" key="4">
    <source>
        <dbReference type="EMBL" id="MBA5605994.1"/>
    </source>
</evidence>
<gene>
    <name evidence="4" type="ORF">H3H36_11545</name>
</gene>
<protein>
    <recommendedName>
        <fullName evidence="6">Tox-REase-5 domain-containing protein</fullName>
    </recommendedName>
</protein>
<evidence type="ECO:0000259" key="3">
    <source>
        <dbReference type="Pfam" id="PF21724"/>
    </source>
</evidence>
<dbReference type="AlphaFoldDB" id="A0A7W2EHF8"/>
<feature type="compositionally biased region" description="Polar residues" evidence="1">
    <location>
        <begin position="281"/>
        <end position="291"/>
    </location>
</feature>
<dbReference type="Proteomes" id="UP000566711">
    <property type="component" value="Unassembled WGS sequence"/>
</dbReference>
<evidence type="ECO:0000259" key="2">
    <source>
        <dbReference type="Pfam" id="PF15648"/>
    </source>
</evidence>
<dbReference type="InterPro" id="IPR049195">
    <property type="entry name" value="Tre1-like_N"/>
</dbReference>
<evidence type="ECO:0000313" key="5">
    <source>
        <dbReference type="Proteomes" id="UP000566711"/>
    </source>
</evidence>
<dbReference type="Pfam" id="PF21724">
    <property type="entry name" value="DUF6861"/>
    <property type="match status" value="1"/>
</dbReference>
<sequence length="443" mass="47573">MSSFQFDRSAYYASLRRHNDRLDDAILARRRADYHHQASDELWRTLGQFGLGTRAHRVYDAVSQSEAIALSELRAKLGGIALADIWPVLRGICHDVALYAGGGALVGGMIGGGAGALAFGIGAVPGATVGATLGAQGGNMLLGFLGLKSVLAFMLDSLPRVARAYEEGFRLSWGRMPDLSSYSADSPGYCVDDQWASTYQASHAFARGHEILIIALLAGIVAYLGRGKGQLPALLAEVRQSARLGPKVAGWLEQNADRLSRHPPLQERAKGAGNGALPSASAGQAPQSRPRSTVKLPRPAEPSGQLLRDAAQVVGKSEGGPGLWQLSPKRTGGEVYQEQITGVQRGIEYDVPCAGVPSGKVSFDGYDAERKVLLDAKDWRGYPLKDTVFWQEDLLKQARNQINASGGIPIEWHVSTKEGQVAIGRVFADERIEEIELVLTPNR</sequence>
<reference evidence="4 5" key="1">
    <citation type="submission" date="2020-07" db="EMBL/GenBank/DDBJ databases">
        <title>Novel species isolated from subtropical streams in China.</title>
        <authorList>
            <person name="Lu H."/>
        </authorList>
    </citation>
    <scope>NUCLEOTIDE SEQUENCE [LARGE SCALE GENOMIC DNA]</scope>
    <source>
        <strain evidence="4 5">FT3S</strain>
    </source>
</reference>
<dbReference type="Pfam" id="PF15648">
    <property type="entry name" value="Tox-REase-5"/>
    <property type="match status" value="1"/>
</dbReference>
<organism evidence="4 5">
    <name type="scientific">Rugamonas fusca</name>
    <dbReference type="NCBI Taxonomy" id="2758568"/>
    <lineage>
        <taxon>Bacteria</taxon>
        <taxon>Pseudomonadati</taxon>
        <taxon>Pseudomonadota</taxon>
        <taxon>Betaproteobacteria</taxon>
        <taxon>Burkholderiales</taxon>
        <taxon>Oxalobacteraceae</taxon>
        <taxon>Telluria group</taxon>
        <taxon>Rugamonas</taxon>
    </lineage>
</organism>
<evidence type="ECO:0000256" key="1">
    <source>
        <dbReference type="SAM" id="MobiDB-lite"/>
    </source>
</evidence>
<keyword evidence="5" id="KW-1185">Reference proteome</keyword>
<feature type="domain" description="Tox-REase-5" evidence="2">
    <location>
        <begin position="336"/>
        <end position="416"/>
    </location>
</feature>
<name>A0A7W2EHF8_9BURK</name>
<accession>A0A7W2EHF8</accession>
<feature type="domain" description="NAD(+)--protein-arginine ADP-ribosyltransferase Tre1-like N-terminal" evidence="3">
    <location>
        <begin position="59"/>
        <end position="255"/>
    </location>
</feature>
<dbReference type="EMBL" id="JACEZS010000008">
    <property type="protein sequence ID" value="MBA5605994.1"/>
    <property type="molecule type" value="Genomic_DNA"/>
</dbReference>
<evidence type="ECO:0008006" key="6">
    <source>
        <dbReference type="Google" id="ProtNLM"/>
    </source>
</evidence>
<dbReference type="RefSeq" id="WP_182217555.1">
    <property type="nucleotide sequence ID" value="NZ_JACEZS010000008.1"/>
</dbReference>
<dbReference type="InterPro" id="IPR028904">
    <property type="entry name" value="Tox-REase-5_dom"/>
</dbReference>
<comment type="caution">
    <text evidence="4">The sequence shown here is derived from an EMBL/GenBank/DDBJ whole genome shotgun (WGS) entry which is preliminary data.</text>
</comment>